<dbReference type="InterPro" id="IPR014752">
    <property type="entry name" value="Arrestin-like_C"/>
</dbReference>
<feature type="domain" description="LDB19 N-terminal" evidence="2">
    <location>
        <begin position="156"/>
        <end position="330"/>
    </location>
</feature>
<comment type="caution">
    <text evidence="3">The sequence shown here is derived from an EMBL/GenBank/DDBJ whole genome shotgun (WGS) entry which is preliminary data.</text>
</comment>
<keyword evidence="4" id="KW-1185">Reference proteome</keyword>
<dbReference type="GO" id="GO:0005886">
    <property type="term" value="C:plasma membrane"/>
    <property type="evidence" value="ECO:0007669"/>
    <property type="project" value="TreeGrafter"/>
</dbReference>
<feature type="region of interest" description="Disordered" evidence="1">
    <location>
        <begin position="1"/>
        <end position="34"/>
    </location>
</feature>
<dbReference type="OrthoDB" id="3832628at2759"/>
<evidence type="ECO:0000313" key="3">
    <source>
        <dbReference type="EMBL" id="OQE27436.1"/>
    </source>
</evidence>
<feature type="compositionally biased region" description="Polar residues" evidence="1">
    <location>
        <begin position="23"/>
        <end position="34"/>
    </location>
</feature>
<dbReference type="GO" id="GO:0070086">
    <property type="term" value="P:ubiquitin-dependent endocytosis"/>
    <property type="evidence" value="ECO:0007669"/>
    <property type="project" value="TreeGrafter"/>
</dbReference>
<feature type="region of interest" description="Disordered" evidence="1">
    <location>
        <begin position="71"/>
        <end position="103"/>
    </location>
</feature>
<feature type="compositionally biased region" description="Basic and acidic residues" evidence="1">
    <location>
        <begin position="485"/>
        <end position="497"/>
    </location>
</feature>
<dbReference type="PANTHER" id="PTHR11188:SF76">
    <property type="entry name" value="PROTEIN LDB19"/>
    <property type="match status" value="1"/>
</dbReference>
<feature type="compositionally biased region" description="Low complexity" evidence="1">
    <location>
        <begin position="13"/>
        <end position="22"/>
    </location>
</feature>
<evidence type="ECO:0000313" key="4">
    <source>
        <dbReference type="Proteomes" id="UP000191285"/>
    </source>
</evidence>
<name>A0A1V6TMQ4_9EURO</name>
<proteinExistence type="predicted"/>
<dbReference type="GO" id="GO:0005829">
    <property type="term" value="C:cytosol"/>
    <property type="evidence" value="ECO:0007669"/>
    <property type="project" value="TreeGrafter"/>
</dbReference>
<gene>
    <name evidence="3" type="ORF">PENSTE_c004G09146</name>
</gene>
<feature type="compositionally biased region" description="Basic and acidic residues" evidence="1">
    <location>
        <begin position="71"/>
        <end position="87"/>
    </location>
</feature>
<dbReference type="GO" id="GO:0031625">
    <property type="term" value="F:ubiquitin protein ligase binding"/>
    <property type="evidence" value="ECO:0007669"/>
    <property type="project" value="TreeGrafter"/>
</dbReference>
<feature type="region of interest" description="Disordered" evidence="1">
    <location>
        <begin position="42"/>
        <end position="61"/>
    </location>
</feature>
<dbReference type="EMBL" id="MLKD01000004">
    <property type="protein sequence ID" value="OQE27436.1"/>
    <property type="molecule type" value="Genomic_DNA"/>
</dbReference>
<dbReference type="PANTHER" id="PTHR11188">
    <property type="entry name" value="ARRESTIN DOMAIN CONTAINING PROTEIN"/>
    <property type="match status" value="1"/>
</dbReference>
<feature type="region of interest" description="Disordered" evidence="1">
    <location>
        <begin position="447"/>
        <end position="546"/>
    </location>
</feature>
<dbReference type="STRING" id="303698.A0A1V6TMQ4"/>
<dbReference type="InterPro" id="IPR050357">
    <property type="entry name" value="Arrestin_domain-protein"/>
</dbReference>
<dbReference type="InterPro" id="IPR024391">
    <property type="entry name" value="LDB19_N"/>
</dbReference>
<dbReference type="Pfam" id="PF13002">
    <property type="entry name" value="LDB19"/>
    <property type="match status" value="1"/>
</dbReference>
<organism evidence="3 4">
    <name type="scientific">Penicillium steckii</name>
    <dbReference type="NCBI Taxonomy" id="303698"/>
    <lineage>
        <taxon>Eukaryota</taxon>
        <taxon>Fungi</taxon>
        <taxon>Dikarya</taxon>
        <taxon>Ascomycota</taxon>
        <taxon>Pezizomycotina</taxon>
        <taxon>Eurotiomycetes</taxon>
        <taxon>Eurotiomycetidae</taxon>
        <taxon>Eurotiales</taxon>
        <taxon>Aspergillaceae</taxon>
        <taxon>Penicillium</taxon>
    </lineage>
</organism>
<evidence type="ECO:0000256" key="1">
    <source>
        <dbReference type="SAM" id="MobiDB-lite"/>
    </source>
</evidence>
<dbReference type="Gene3D" id="2.60.40.640">
    <property type="match status" value="1"/>
</dbReference>
<sequence length="546" mass="60471">MPGRLIPNFVRGSGSLHSSVSSTPIHSNASSTTSVNEIITHATGPKKPFSGHGTPDRARSPERRLSFSMDHLIHPHRDHSKDKDKRKSLARAGKSKERLTREELAVPPVKLDVLVESPPLVCYGNPSNSTGALFSGRLRVNVTELAGEVILNHFDVRLVSKTTTKKPVSGHCTNCQTRTDELTRWNFLTEALHLKSGQHDFPFSYLFPGHLPATCNGALGQVEYYLLAQAQNIVGEEFTLQMPLNLRRALLPGNDKSSIRIFPPTNLTGRIVLPSVVHPIGNFPVEMTLSGVVDKGDETQTRWRLRKMMWRIEEHQKIVSTACQKHSHKIGGEGKGVLHQETRIIGHNEEKSGWKTDFDTAGGEISMQFDASINPTNNPVCDMEAPGGLEVKHNLVIELIVAEEFCPNRNTRLITPTGAARVLRMQFNLNVTERSGLGISWDEEMPPVYEDVPASPPGYTKPDDTRSVMEDYTGSPLPLPEYEDLERMESLRLDSDSTHSSNQSIPSIRGRRGFTADDLMTEQTPPPSEPVSRAVSRAPSVDSSRE</sequence>
<dbReference type="Proteomes" id="UP000191285">
    <property type="component" value="Unassembled WGS sequence"/>
</dbReference>
<dbReference type="GO" id="GO:0030674">
    <property type="term" value="F:protein-macromolecule adaptor activity"/>
    <property type="evidence" value="ECO:0007669"/>
    <property type="project" value="TreeGrafter"/>
</dbReference>
<dbReference type="AlphaFoldDB" id="A0A1V6TMQ4"/>
<feature type="compositionally biased region" description="Basic and acidic residues" evidence="1">
    <location>
        <begin position="94"/>
        <end position="103"/>
    </location>
</feature>
<protein>
    <recommendedName>
        <fullName evidence="2">LDB19 N-terminal domain-containing protein</fullName>
    </recommendedName>
</protein>
<reference evidence="4" key="1">
    <citation type="journal article" date="2017" name="Nat. Microbiol.">
        <title>Global analysis of biosynthetic gene clusters reveals vast potential of secondary metabolite production in Penicillium species.</title>
        <authorList>
            <person name="Nielsen J.C."/>
            <person name="Grijseels S."/>
            <person name="Prigent S."/>
            <person name="Ji B."/>
            <person name="Dainat J."/>
            <person name="Nielsen K.F."/>
            <person name="Frisvad J.C."/>
            <person name="Workman M."/>
            <person name="Nielsen J."/>
        </authorList>
    </citation>
    <scope>NUCLEOTIDE SEQUENCE [LARGE SCALE GENOMIC DNA]</scope>
    <source>
        <strain evidence="4">IBT 24891</strain>
    </source>
</reference>
<evidence type="ECO:0000259" key="2">
    <source>
        <dbReference type="Pfam" id="PF13002"/>
    </source>
</evidence>
<accession>A0A1V6TMQ4</accession>